<name>A0ABP0J7M3_9DINO</name>
<protein>
    <submittedName>
        <fullName evidence="1">Uncharacterized protein</fullName>
    </submittedName>
</protein>
<comment type="caution">
    <text evidence="1">The sequence shown here is derived from an EMBL/GenBank/DDBJ whole genome shotgun (WGS) entry which is preliminary data.</text>
</comment>
<reference evidence="1 2" key="1">
    <citation type="submission" date="2024-02" db="EMBL/GenBank/DDBJ databases">
        <authorList>
            <person name="Chen Y."/>
            <person name="Shah S."/>
            <person name="Dougan E. K."/>
            <person name="Thang M."/>
            <person name="Chan C."/>
        </authorList>
    </citation>
    <scope>NUCLEOTIDE SEQUENCE [LARGE SCALE GENOMIC DNA]</scope>
</reference>
<proteinExistence type="predicted"/>
<sequence>MLNALAEEEDNLHHAFAKALTLVHSHLPTTWLTTGAKRAEENADPLKALDQKYHFSSQSVFSLCCGRTMEREVLDAPGGRDFMIQLAQQSLDSLRATVMQEDQEEDLPRVFFPYLSWTKVDLPLFRQHIFQTLGHGQAEQHQFSHHARLHQVGC</sequence>
<organism evidence="1 2">
    <name type="scientific">Durusdinium trenchii</name>
    <dbReference type="NCBI Taxonomy" id="1381693"/>
    <lineage>
        <taxon>Eukaryota</taxon>
        <taxon>Sar</taxon>
        <taxon>Alveolata</taxon>
        <taxon>Dinophyceae</taxon>
        <taxon>Suessiales</taxon>
        <taxon>Symbiodiniaceae</taxon>
        <taxon>Durusdinium</taxon>
    </lineage>
</organism>
<gene>
    <name evidence="1" type="ORF">CCMP2556_LOCUS10040</name>
</gene>
<dbReference type="EMBL" id="CAXAMN010004636">
    <property type="protein sequence ID" value="CAK9010352.1"/>
    <property type="molecule type" value="Genomic_DNA"/>
</dbReference>
<evidence type="ECO:0000313" key="1">
    <source>
        <dbReference type="EMBL" id="CAK9010352.1"/>
    </source>
</evidence>
<evidence type="ECO:0000313" key="2">
    <source>
        <dbReference type="Proteomes" id="UP001642484"/>
    </source>
</evidence>
<dbReference type="Proteomes" id="UP001642484">
    <property type="component" value="Unassembled WGS sequence"/>
</dbReference>
<keyword evidence="2" id="KW-1185">Reference proteome</keyword>
<accession>A0ABP0J7M3</accession>